<dbReference type="AlphaFoldDB" id="A0A4C1ZLQ0"/>
<gene>
    <name evidence="1" type="ORF">EVAR_66701_1</name>
</gene>
<sequence length="77" mass="8485">MASNHNAGASNNKSAAPSAACLKCGHRGQYNQCIQMDHAFAEVHSLIHSTLHRSHLTLHPRQQLLLYEDLVVILVQS</sequence>
<evidence type="ECO:0000313" key="2">
    <source>
        <dbReference type="Proteomes" id="UP000299102"/>
    </source>
</evidence>
<organism evidence="1 2">
    <name type="scientific">Eumeta variegata</name>
    <name type="common">Bagworm moth</name>
    <name type="synonym">Eumeta japonica</name>
    <dbReference type="NCBI Taxonomy" id="151549"/>
    <lineage>
        <taxon>Eukaryota</taxon>
        <taxon>Metazoa</taxon>
        <taxon>Ecdysozoa</taxon>
        <taxon>Arthropoda</taxon>
        <taxon>Hexapoda</taxon>
        <taxon>Insecta</taxon>
        <taxon>Pterygota</taxon>
        <taxon>Neoptera</taxon>
        <taxon>Endopterygota</taxon>
        <taxon>Lepidoptera</taxon>
        <taxon>Glossata</taxon>
        <taxon>Ditrysia</taxon>
        <taxon>Tineoidea</taxon>
        <taxon>Psychidae</taxon>
        <taxon>Oiketicinae</taxon>
        <taxon>Eumeta</taxon>
    </lineage>
</organism>
<dbReference type="Proteomes" id="UP000299102">
    <property type="component" value="Unassembled WGS sequence"/>
</dbReference>
<accession>A0A4C1ZLQ0</accession>
<reference evidence="1 2" key="1">
    <citation type="journal article" date="2019" name="Commun. Biol.">
        <title>The bagworm genome reveals a unique fibroin gene that provides high tensile strength.</title>
        <authorList>
            <person name="Kono N."/>
            <person name="Nakamura H."/>
            <person name="Ohtoshi R."/>
            <person name="Tomita M."/>
            <person name="Numata K."/>
            <person name="Arakawa K."/>
        </authorList>
    </citation>
    <scope>NUCLEOTIDE SEQUENCE [LARGE SCALE GENOMIC DNA]</scope>
</reference>
<name>A0A4C1ZLQ0_EUMVA</name>
<protein>
    <submittedName>
        <fullName evidence="1">Uncharacterized protein</fullName>
    </submittedName>
</protein>
<dbReference type="EMBL" id="BGZK01002032">
    <property type="protein sequence ID" value="GBP89811.1"/>
    <property type="molecule type" value="Genomic_DNA"/>
</dbReference>
<evidence type="ECO:0000313" key="1">
    <source>
        <dbReference type="EMBL" id="GBP89811.1"/>
    </source>
</evidence>
<keyword evidence="2" id="KW-1185">Reference proteome</keyword>
<comment type="caution">
    <text evidence="1">The sequence shown here is derived from an EMBL/GenBank/DDBJ whole genome shotgun (WGS) entry which is preliminary data.</text>
</comment>
<proteinExistence type="predicted"/>